<organism evidence="2 3">
    <name type="scientific">Pholiota conissans</name>
    <dbReference type="NCBI Taxonomy" id="109636"/>
    <lineage>
        <taxon>Eukaryota</taxon>
        <taxon>Fungi</taxon>
        <taxon>Dikarya</taxon>
        <taxon>Basidiomycota</taxon>
        <taxon>Agaricomycotina</taxon>
        <taxon>Agaricomycetes</taxon>
        <taxon>Agaricomycetidae</taxon>
        <taxon>Agaricales</taxon>
        <taxon>Agaricineae</taxon>
        <taxon>Strophariaceae</taxon>
        <taxon>Pholiota</taxon>
    </lineage>
</organism>
<evidence type="ECO:0000313" key="3">
    <source>
        <dbReference type="Proteomes" id="UP000807469"/>
    </source>
</evidence>
<reference evidence="2" key="1">
    <citation type="submission" date="2020-11" db="EMBL/GenBank/DDBJ databases">
        <authorList>
            <consortium name="DOE Joint Genome Institute"/>
            <person name="Ahrendt S."/>
            <person name="Riley R."/>
            <person name="Andreopoulos W."/>
            <person name="Labutti K."/>
            <person name="Pangilinan J."/>
            <person name="Ruiz-Duenas F.J."/>
            <person name="Barrasa J.M."/>
            <person name="Sanchez-Garcia M."/>
            <person name="Camarero S."/>
            <person name="Miyauchi S."/>
            <person name="Serrano A."/>
            <person name="Linde D."/>
            <person name="Babiker R."/>
            <person name="Drula E."/>
            <person name="Ayuso-Fernandez I."/>
            <person name="Pacheco R."/>
            <person name="Padilla G."/>
            <person name="Ferreira P."/>
            <person name="Barriuso J."/>
            <person name="Kellner H."/>
            <person name="Castanera R."/>
            <person name="Alfaro M."/>
            <person name="Ramirez L."/>
            <person name="Pisabarro A.G."/>
            <person name="Kuo A."/>
            <person name="Tritt A."/>
            <person name="Lipzen A."/>
            <person name="He G."/>
            <person name="Yan M."/>
            <person name="Ng V."/>
            <person name="Cullen D."/>
            <person name="Martin F."/>
            <person name="Rosso M.-N."/>
            <person name="Henrissat B."/>
            <person name="Hibbett D."/>
            <person name="Martinez A.T."/>
            <person name="Grigoriev I.V."/>
        </authorList>
    </citation>
    <scope>NUCLEOTIDE SEQUENCE</scope>
    <source>
        <strain evidence="2">CIRM-BRFM 674</strain>
    </source>
</reference>
<feature type="domain" description="GST N-terminal" evidence="1">
    <location>
        <begin position="4"/>
        <end position="84"/>
    </location>
</feature>
<proteinExistence type="predicted"/>
<gene>
    <name evidence="2" type="ORF">BDN70DRAFT_873039</name>
</gene>
<dbReference type="Gene3D" id="1.20.1050.10">
    <property type="match status" value="1"/>
</dbReference>
<dbReference type="SUPFAM" id="SSF47616">
    <property type="entry name" value="GST C-terminal domain-like"/>
    <property type="match status" value="1"/>
</dbReference>
<sequence>MSTTSVIIYRYDSSPFSHKIDNILALKRIPYERVQVSPMLPRPEITDLLGLHYRRIPILAIGNDVYCDTSVITTALERRFPTSQGYGTVFPKAKHGGSTDTGLIKAFAKSYAETVLFGPAANLIPWEAIPEAFVKDRSALIGGALNVHAMAANRPIAESTISSHLALLEAQLSDDREWLFETELPSLADISVHFVLAWARSFPGTQTLFDKNQNPCTIQWLDRLTQFLKTKKDSQGAPSTLSGKAAADKIFASTYESYERVGFDETEASRLGVSAGEMVQIAPEDTGRGYPTTGKLVALSREEFILEITSPTGIIRCHFPRIGYFVKPTTAKL</sequence>
<protein>
    <recommendedName>
        <fullName evidence="1">GST N-terminal domain-containing protein</fullName>
    </recommendedName>
</protein>
<dbReference type="Gene3D" id="3.40.30.110">
    <property type="match status" value="1"/>
</dbReference>
<dbReference type="Pfam" id="PF25907">
    <property type="entry name" value="DUF7962"/>
    <property type="match status" value="1"/>
</dbReference>
<dbReference type="InterPro" id="IPR036282">
    <property type="entry name" value="Glutathione-S-Trfase_C_sf"/>
</dbReference>
<dbReference type="PROSITE" id="PS50404">
    <property type="entry name" value="GST_NTER"/>
    <property type="match status" value="1"/>
</dbReference>
<evidence type="ECO:0000259" key="1">
    <source>
        <dbReference type="PROSITE" id="PS50404"/>
    </source>
</evidence>
<dbReference type="Proteomes" id="UP000807469">
    <property type="component" value="Unassembled WGS sequence"/>
</dbReference>
<name>A0A9P5ZAM9_9AGAR</name>
<accession>A0A9P5ZAM9</accession>
<dbReference type="InterPro" id="IPR058268">
    <property type="entry name" value="DUF7962"/>
</dbReference>
<keyword evidence="3" id="KW-1185">Reference proteome</keyword>
<dbReference type="SUPFAM" id="SSF52833">
    <property type="entry name" value="Thioredoxin-like"/>
    <property type="match status" value="1"/>
</dbReference>
<comment type="caution">
    <text evidence="2">The sequence shown here is derived from an EMBL/GenBank/DDBJ whole genome shotgun (WGS) entry which is preliminary data.</text>
</comment>
<dbReference type="EMBL" id="MU155148">
    <property type="protein sequence ID" value="KAF9483926.1"/>
    <property type="molecule type" value="Genomic_DNA"/>
</dbReference>
<dbReference type="OrthoDB" id="202840at2759"/>
<dbReference type="AlphaFoldDB" id="A0A9P5ZAM9"/>
<dbReference type="Pfam" id="PF13417">
    <property type="entry name" value="GST_N_3"/>
    <property type="match status" value="1"/>
</dbReference>
<dbReference type="InterPro" id="IPR004045">
    <property type="entry name" value="Glutathione_S-Trfase_N"/>
</dbReference>
<evidence type="ECO:0000313" key="2">
    <source>
        <dbReference type="EMBL" id="KAF9483926.1"/>
    </source>
</evidence>
<dbReference type="CDD" id="cd00299">
    <property type="entry name" value="GST_C_family"/>
    <property type="match status" value="1"/>
</dbReference>
<dbReference type="InterPro" id="IPR036249">
    <property type="entry name" value="Thioredoxin-like_sf"/>
</dbReference>